<evidence type="ECO:0000313" key="2">
    <source>
        <dbReference type="EMBL" id="AJQ97939.1"/>
    </source>
</evidence>
<keyword evidence="1" id="KW-0812">Transmembrane</keyword>
<evidence type="ECO:0000256" key="1">
    <source>
        <dbReference type="SAM" id="Phobius"/>
    </source>
</evidence>
<organism evidence="2 3">
    <name type="scientific">Gynuella sunshinyii YC6258</name>
    <dbReference type="NCBI Taxonomy" id="1445510"/>
    <lineage>
        <taxon>Bacteria</taxon>
        <taxon>Pseudomonadati</taxon>
        <taxon>Pseudomonadota</taxon>
        <taxon>Gammaproteobacteria</taxon>
        <taxon>Oceanospirillales</taxon>
        <taxon>Saccharospirillaceae</taxon>
        <taxon>Gynuella</taxon>
    </lineage>
</organism>
<keyword evidence="1" id="KW-0472">Membrane</keyword>
<keyword evidence="1" id="KW-1133">Transmembrane helix</keyword>
<feature type="transmembrane region" description="Helical" evidence="1">
    <location>
        <begin position="15"/>
        <end position="39"/>
    </location>
</feature>
<dbReference type="KEGG" id="gsn:YC6258_05915"/>
<evidence type="ECO:0000313" key="3">
    <source>
        <dbReference type="Proteomes" id="UP000032266"/>
    </source>
</evidence>
<keyword evidence="3" id="KW-1185">Reference proteome</keyword>
<dbReference type="Proteomes" id="UP000032266">
    <property type="component" value="Chromosome"/>
</dbReference>
<proteinExistence type="predicted"/>
<gene>
    <name evidence="2" type="ORF">YC6258_05915</name>
</gene>
<dbReference type="RefSeq" id="WP_044619555.1">
    <property type="nucleotide sequence ID" value="NZ_CP007142.1"/>
</dbReference>
<dbReference type="HOGENOM" id="CLU_1747076_0_0_6"/>
<dbReference type="AlphaFoldDB" id="A0A0C5W5Q7"/>
<name>A0A0C5W5Q7_9GAMM</name>
<dbReference type="STRING" id="1445510.YC6258_05915"/>
<reference evidence="2 3" key="1">
    <citation type="submission" date="2014-01" db="EMBL/GenBank/DDBJ databases">
        <title>Full genme sequencing of cellulolytic bacterium Gynuella sunshinyii YC6258T gen. nov., sp. nov.</title>
        <authorList>
            <person name="Khan H."/>
            <person name="Chung E.J."/>
            <person name="Chung Y.R."/>
        </authorList>
    </citation>
    <scope>NUCLEOTIDE SEQUENCE [LARGE SCALE GENOMIC DNA]</scope>
    <source>
        <strain evidence="2 3">YC6258</strain>
    </source>
</reference>
<sequence>MTIEQNYYLALPWRVAYACLAAVSLLAGIGILLAGISFWSATPCLLGVLAGGRFLMGSKGEPVIHIAANGITYSTGPIHSPNFIPASDMVDITRHKRGVEVKLSNQTTVIIATGLLSSHDKTHAKEAIMSWFASLQTKATNSQLSAQEL</sequence>
<protein>
    <submittedName>
        <fullName evidence="2">Uncharacterized protein</fullName>
    </submittedName>
</protein>
<dbReference type="EMBL" id="CP007142">
    <property type="protein sequence ID" value="AJQ97939.1"/>
    <property type="molecule type" value="Genomic_DNA"/>
</dbReference>
<accession>A0A0C5W5Q7</accession>